<dbReference type="AlphaFoldDB" id="A0A2P5HRH5"/>
<organism evidence="1 2">
    <name type="scientific">Diaporthe helianthi</name>
    <dbReference type="NCBI Taxonomy" id="158607"/>
    <lineage>
        <taxon>Eukaryota</taxon>
        <taxon>Fungi</taxon>
        <taxon>Dikarya</taxon>
        <taxon>Ascomycota</taxon>
        <taxon>Pezizomycotina</taxon>
        <taxon>Sordariomycetes</taxon>
        <taxon>Sordariomycetidae</taxon>
        <taxon>Diaporthales</taxon>
        <taxon>Diaporthaceae</taxon>
        <taxon>Diaporthe</taxon>
    </lineage>
</organism>
<dbReference type="InParanoid" id="A0A2P5HRH5"/>
<name>A0A2P5HRH5_DIAHE</name>
<dbReference type="EMBL" id="MAVT02000908">
    <property type="protein sequence ID" value="POS72866.1"/>
    <property type="molecule type" value="Genomic_DNA"/>
</dbReference>
<gene>
    <name evidence="1" type="ORF">DHEL01_v208740</name>
</gene>
<evidence type="ECO:0000313" key="1">
    <source>
        <dbReference type="EMBL" id="POS72866.1"/>
    </source>
</evidence>
<keyword evidence="2" id="KW-1185">Reference proteome</keyword>
<dbReference type="Proteomes" id="UP000094444">
    <property type="component" value="Unassembled WGS sequence"/>
</dbReference>
<sequence>MIKLSDLVSLLPFRPLLRVLCDALLSRRPKVCFTHFPTEDGRLSGTWHSSAAATRRIRADDYGMHATVGPILRVETLATNYQPARQHGSVAVQSSALRNRLPDNLYPTSGTVVLPTELLNRDLYWTLDNARVSQFWLGDHDRVVISPTQVPVAWPWALLWTVRQVANTDQSIAEARLGALTAGNRIKREHFRHDACQAPDAPADPPFFIKRQGQLGNSDGFGHLRAEMAIQRNKIL</sequence>
<reference evidence="1" key="1">
    <citation type="submission" date="2017-09" db="EMBL/GenBank/DDBJ databases">
        <title>Polyketide synthases of a Diaporthe helianthi virulent isolate.</title>
        <authorList>
            <person name="Baroncelli R."/>
        </authorList>
    </citation>
    <scope>NUCLEOTIDE SEQUENCE [LARGE SCALE GENOMIC DNA]</scope>
    <source>
        <strain evidence="1">7/96</strain>
    </source>
</reference>
<comment type="caution">
    <text evidence="1">The sequence shown here is derived from an EMBL/GenBank/DDBJ whole genome shotgun (WGS) entry which is preliminary data.</text>
</comment>
<protein>
    <submittedName>
        <fullName evidence="1">Uncharacterized protein</fullName>
    </submittedName>
</protein>
<evidence type="ECO:0000313" key="2">
    <source>
        <dbReference type="Proteomes" id="UP000094444"/>
    </source>
</evidence>
<proteinExistence type="predicted"/>
<accession>A0A2P5HRH5</accession>